<proteinExistence type="predicted"/>
<keyword evidence="2" id="KW-1185">Reference proteome</keyword>
<evidence type="ECO:0000313" key="2">
    <source>
        <dbReference type="Proteomes" id="UP001150581"/>
    </source>
</evidence>
<comment type="caution">
    <text evidence="1">The sequence shown here is derived from an EMBL/GenBank/DDBJ whole genome shotgun (WGS) entry which is preliminary data.</text>
</comment>
<name>A0ACC1IK55_9FUNG</name>
<reference evidence="1" key="1">
    <citation type="submission" date="2022-07" db="EMBL/GenBank/DDBJ databases">
        <title>Phylogenomic reconstructions and comparative analyses of Kickxellomycotina fungi.</title>
        <authorList>
            <person name="Reynolds N.K."/>
            <person name="Stajich J.E."/>
            <person name="Barry K."/>
            <person name="Grigoriev I.V."/>
            <person name="Crous P."/>
            <person name="Smith M.E."/>
        </authorList>
    </citation>
    <scope>NUCLEOTIDE SEQUENCE</scope>
    <source>
        <strain evidence="1">Benny 63K</strain>
    </source>
</reference>
<protein>
    <submittedName>
        <fullName evidence="1">Uncharacterized protein</fullName>
    </submittedName>
</protein>
<evidence type="ECO:0000313" key="1">
    <source>
        <dbReference type="EMBL" id="KAJ1895980.1"/>
    </source>
</evidence>
<dbReference type="EMBL" id="JANBPG010000501">
    <property type="protein sequence ID" value="KAJ1895980.1"/>
    <property type="molecule type" value="Genomic_DNA"/>
</dbReference>
<gene>
    <name evidence="1" type="ORF">LPJ66_004261</name>
</gene>
<accession>A0ACC1IK55</accession>
<organism evidence="1 2">
    <name type="scientific">Kickxella alabastrina</name>
    <dbReference type="NCBI Taxonomy" id="61397"/>
    <lineage>
        <taxon>Eukaryota</taxon>
        <taxon>Fungi</taxon>
        <taxon>Fungi incertae sedis</taxon>
        <taxon>Zoopagomycota</taxon>
        <taxon>Kickxellomycotina</taxon>
        <taxon>Kickxellomycetes</taxon>
        <taxon>Kickxellales</taxon>
        <taxon>Kickxellaceae</taxon>
        <taxon>Kickxella</taxon>
    </lineage>
</organism>
<sequence>MDRPHQALQTPASPPIHSLPEYLYHAYESTPSAGVVPAERPMLIDARTDRTITYTQFKQMSATLATTLHSRYGITSGHTIAILSSSSIDIPIISAAAWILCANIVMLTPKLNPGESDIYGYHWWFCAELNALMRANHMPSIFFASAMYHQAIQETILSYIYPEEMPYIIRMSPDVDIDGGEVLGNYNLPDLYTPRPNTDPPYSREVLCETIAQELAAVLYFTHAKEEHGPPVIEVTRMSHANTIYFYLNTQRRYLSSMPHPSDISPSTVVLGVKPTYTVFRLHLAYRLHKTIMDLFCCNATYLVAEFFDIDEFIRVVDQYEVKNAELGFEEINTLIAHLRGITSITSTSSSSGAGVLMGSLRFIYTASKKAVEQLAPRLAEVLPGVQIIRTRFGSYIDPPA</sequence>
<dbReference type="Proteomes" id="UP001150581">
    <property type="component" value="Unassembled WGS sequence"/>
</dbReference>